<organism evidence="18 19">
    <name type="scientific">Candida glabrata</name>
    <name type="common">Yeast</name>
    <name type="synonym">Torulopsis glabrata</name>
    <dbReference type="NCBI Taxonomy" id="5478"/>
    <lineage>
        <taxon>Eukaryota</taxon>
        <taxon>Fungi</taxon>
        <taxon>Dikarya</taxon>
        <taxon>Ascomycota</taxon>
        <taxon>Saccharomycotina</taxon>
        <taxon>Saccharomycetes</taxon>
        <taxon>Saccharomycetales</taxon>
        <taxon>Saccharomycetaceae</taxon>
        <taxon>Nakaseomyces</taxon>
    </lineage>
</organism>
<dbReference type="InterPro" id="IPR013083">
    <property type="entry name" value="Znf_RING/FYVE/PHD"/>
</dbReference>
<dbReference type="InterPro" id="IPR039804">
    <property type="entry name" value="RING-CH-C4HC3_LTN1"/>
</dbReference>
<dbReference type="GO" id="GO:0016567">
    <property type="term" value="P:protein ubiquitination"/>
    <property type="evidence" value="ECO:0007669"/>
    <property type="project" value="UniProtKB-UniPathway"/>
</dbReference>
<comment type="catalytic activity">
    <reaction evidence="1 16">
        <text>S-ubiquitinyl-[E2 ubiquitin-conjugating enzyme]-L-cysteine + [acceptor protein]-L-lysine = [E2 ubiquitin-conjugating enzyme]-L-cysteine + N(6)-ubiquitinyl-[acceptor protein]-L-lysine.</text>
        <dbReference type="EC" id="2.3.2.27"/>
    </reaction>
</comment>
<comment type="function">
    <text evidence="14">E3 ubiquitin-protein ligase component of the ribosome quality control complex (RQC), a ribosome-associated complex that mediates ubiquitination and extraction of incompletely synthesized nascent chains for proteasomal degradation. Mediates ubiquitination of proteins derived from mRNAs lacking stop codons (non-stop proteins) and other translation arrest products induced by poly-lysine sequences and tandem rare codons. Ubiquitination leads to CDC48 recruitment for extraction and degradation of the incomplete translation product. May indirectly play a role in chromatin function and transcription.</text>
</comment>
<dbReference type="Pfam" id="PF23009">
    <property type="entry name" value="UBC_like"/>
    <property type="match status" value="1"/>
</dbReference>
<dbReference type="PANTHER" id="PTHR12389">
    <property type="entry name" value="ZINC FINGER PROTEIN 294"/>
    <property type="match status" value="1"/>
</dbReference>
<dbReference type="CDD" id="cd16491">
    <property type="entry name" value="RING-CH-C4HC3_LTN1"/>
    <property type="match status" value="1"/>
</dbReference>
<keyword evidence="12 16" id="KW-0833">Ubl conjugation pathway</keyword>
<dbReference type="GO" id="GO:1990112">
    <property type="term" value="C:RQC complex"/>
    <property type="evidence" value="ECO:0007669"/>
    <property type="project" value="UniProtKB-UniRule"/>
</dbReference>
<dbReference type="GO" id="GO:0061630">
    <property type="term" value="F:ubiquitin protein ligase activity"/>
    <property type="evidence" value="ECO:0007669"/>
    <property type="project" value="UniProtKB-UniRule"/>
</dbReference>
<comment type="function">
    <text evidence="16">E3 ubiquitin-protein ligase. Component of the ribosome quality control complex (RQC), a ribosome-associated complex that mediates ubiquitination and extraction of incompletely synthesized nascent chains for proteasomal degradation.</text>
</comment>
<keyword evidence="13 16" id="KW-0862">Zinc</keyword>
<evidence type="ECO:0000256" key="1">
    <source>
        <dbReference type="ARBA" id="ARBA00000900"/>
    </source>
</evidence>
<keyword evidence="11 15" id="KW-0863">Zinc-finger</keyword>
<dbReference type="Pfam" id="PF22958">
    <property type="entry name" value="Ltn1_1st"/>
    <property type="match status" value="1"/>
</dbReference>
<dbReference type="InterPro" id="IPR039795">
    <property type="entry name" value="LTN1/Rkr1"/>
</dbReference>
<dbReference type="PANTHER" id="PTHR12389:SF0">
    <property type="entry name" value="E3 UBIQUITIN-PROTEIN LIGASE LISTERIN"/>
    <property type="match status" value="1"/>
</dbReference>
<dbReference type="SMART" id="SM01197">
    <property type="entry name" value="FANCL_C"/>
    <property type="match status" value="1"/>
</dbReference>
<dbReference type="VEuPathDB" id="FungiDB:CAGL0H02651g"/>
<accession>A0A0W0CTX8</accession>
<dbReference type="InterPro" id="IPR054478">
    <property type="entry name" value="LTN1_UBC"/>
</dbReference>
<dbReference type="InterPro" id="IPR011016">
    <property type="entry name" value="Znf_RING-CH"/>
</dbReference>
<evidence type="ECO:0000256" key="4">
    <source>
        <dbReference type="ARBA" id="ARBA00007997"/>
    </source>
</evidence>
<evidence type="ECO:0000256" key="7">
    <source>
        <dbReference type="ARBA" id="ARBA00022490"/>
    </source>
</evidence>
<keyword evidence="8 16" id="KW-0808">Transferase</keyword>
<dbReference type="Pfam" id="PF22999">
    <property type="entry name" value="LTN1_E3_ligase_6th"/>
    <property type="match status" value="1"/>
</dbReference>
<dbReference type="EC" id="2.3.2.27" evidence="5 16"/>
<comment type="subcellular location">
    <subcellularLocation>
        <location evidence="2">Cytoplasm</location>
        <location evidence="2">Cytosol</location>
    </subcellularLocation>
</comment>
<dbReference type="VEuPathDB" id="FungiDB:GVI51_H02431"/>
<evidence type="ECO:0000256" key="5">
    <source>
        <dbReference type="ARBA" id="ARBA00012483"/>
    </source>
</evidence>
<dbReference type="VEuPathDB" id="FungiDB:GWK60_H02453"/>
<reference evidence="18 19" key="1">
    <citation type="submission" date="2015-10" db="EMBL/GenBank/DDBJ databases">
        <title>Draft genomes sequences of Candida glabrata isolates 1A, 1B, 2A, 2B, 3A and 3B.</title>
        <authorList>
            <person name="Haavelsrud O.E."/>
            <person name="Gaustad P."/>
        </authorList>
    </citation>
    <scope>NUCLEOTIDE SEQUENCE [LARGE SCALE GENOMIC DNA]</scope>
    <source>
        <strain evidence="18">910700640</strain>
    </source>
</reference>
<dbReference type="SMART" id="SM00744">
    <property type="entry name" value="RINGv"/>
    <property type="match status" value="1"/>
</dbReference>
<keyword evidence="7" id="KW-0963">Cytoplasm</keyword>
<dbReference type="PROSITE" id="PS50089">
    <property type="entry name" value="ZF_RING_2"/>
    <property type="match status" value="1"/>
</dbReference>
<evidence type="ECO:0000256" key="13">
    <source>
        <dbReference type="ARBA" id="ARBA00022833"/>
    </source>
</evidence>
<name>A0A0W0CTX8_CANGB</name>
<dbReference type="Pfam" id="PF13639">
    <property type="entry name" value="zf-RING_2"/>
    <property type="match status" value="1"/>
</dbReference>
<proteinExistence type="inferred from homology"/>
<comment type="subunit">
    <text evidence="16">Component of the ribosome quality control complex (RQC).</text>
</comment>
<evidence type="ECO:0000256" key="8">
    <source>
        <dbReference type="ARBA" id="ARBA00022679"/>
    </source>
</evidence>
<evidence type="ECO:0000256" key="15">
    <source>
        <dbReference type="PROSITE-ProRule" id="PRU00175"/>
    </source>
</evidence>
<dbReference type="GO" id="GO:1990116">
    <property type="term" value="P:ribosome-associated ubiquitin-dependent protein catabolic process"/>
    <property type="evidence" value="ECO:0007669"/>
    <property type="project" value="UniProtKB-UniRule"/>
</dbReference>
<dbReference type="GO" id="GO:0022626">
    <property type="term" value="C:cytosolic ribosome"/>
    <property type="evidence" value="ECO:0007669"/>
    <property type="project" value="EnsemblFungi"/>
</dbReference>
<keyword evidence="9 16" id="KW-0479">Metal-binding</keyword>
<comment type="similarity">
    <text evidence="4 16">Belongs to the LTN1 family.</text>
</comment>
<evidence type="ECO:0000256" key="6">
    <source>
        <dbReference type="ARBA" id="ARBA00017157"/>
    </source>
</evidence>
<feature type="domain" description="RING-type" evidence="17">
    <location>
        <begin position="1490"/>
        <end position="1537"/>
    </location>
</feature>
<dbReference type="SUPFAM" id="SSF57850">
    <property type="entry name" value="RING/U-box"/>
    <property type="match status" value="1"/>
</dbReference>
<dbReference type="GO" id="GO:0072344">
    <property type="term" value="P:rescue of stalled ribosome"/>
    <property type="evidence" value="ECO:0007669"/>
    <property type="project" value="UniProtKB-UniRule"/>
</dbReference>
<dbReference type="GO" id="GO:0031509">
    <property type="term" value="P:subtelomeric heterochromatin formation"/>
    <property type="evidence" value="ECO:0007669"/>
    <property type="project" value="EnsemblFungi"/>
</dbReference>
<evidence type="ECO:0000256" key="11">
    <source>
        <dbReference type="ARBA" id="ARBA00022771"/>
    </source>
</evidence>
<dbReference type="GO" id="GO:0008270">
    <property type="term" value="F:zinc ion binding"/>
    <property type="evidence" value="ECO:0007669"/>
    <property type="project" value="UniProtKB-KW"/>
</dbReference>
<evidence type="ECO:0000256" key="3">
    <source>
        <dbReference type="ARBA" id="ARBA00004906"/>
    </source>
</evidence>
<protein>
    <recommendedName>
        <fullName evidence="6 16">E3 ubiquitin-protein ligase listerin</fullName>
        <ecNumber evidence="5 16">2.3.2.27</ecNumber>
    </recommendedName>
    <alternativeName>
        <fullName evidence="16">RING-type E3 ubiquitin transferase listerin</fullName>
    </alternativeName>
</protein>
<dbReference type="FunFam" id="3.30.40.10:FF:000038">
    <property type="entry name" value="E3 ubiquitin-protein ligase listerin"/>
    <property type="match status" value="1"/>
</dbReference>
<comment type="pathway">
    <text evidence="3 16">Protein modification; protein ubiquitination.</text>
</comment>
<evidence type="ECO:0000256" key="14">
    <source>
        <dbReference type="ARBA" id="ARBA00055150"/>
    </source>
</evidence>
<dbReference type="InterPro" id="IPR054477">
    <property type="entry name" value="LTN1_E3_ligase_6th"/>
</dbReference>
<dbReference type="Proteomes" id="UP000054886">
    <property type="component" value="Unassembled WGS sequence"/>
</dbReference>
<evidence type="ECO:0000313" key="18">
    <source>
        <dbReference type="EMBL" id="KTB03314.1"/>
    </source>
</evidence>
<evidence type="ECO:0000256" key="12">
    <source>
        <dbReference type="ARBA" id="ARBA00022786"/>
    </source>
</evidence>
<evidence type="ECO:0000259" key="17">
    <source>
        <dbReference type="PROSITE" id="PS50089"/>
    </source>
</evidence>
<dbReference type="VEuPathDB" id="FungiDB:B1J91_H02651g"/>
<dbReference type="InterPro" id="IPR001841">
    <property type="entry name" value="Znf_RING"/>
</dbReference>
<evidence type="ECO:0000256" key="10">
    <source>
        <dbReference type="ARBA" id="ARBA00022737"/>
    </source>
</evidence>
<comment type="caution">
    <text evidence="18">The sequence shown here is derived from an EMBL/GenBank/DDBJ whole genome shotgun (WGS) entry which is preliminary data.</text>
</comment>
<dbReference type="InterPro" id="IPR054476">
    <property type="entry name" value="Ltn1_N"/>
</dbReference>
<evidence type="ECO:0000256" key="2">
    <source>
        <dbReference type="ARBA" id="ARBA00004514"/>
    </source>
</evidence>
<dbReference type="Gene3D" id="3.30.40.10">
    <property type="entry name" value="Zinc/RING finger domain, C3HC4 (zinc finger)"/>
    <property type="match status" value="1"/>
</dbReference>
<dbReference type="EMBL" id="LLZZ01000120">
    <property type="protein sequence ID" value="KTB03314.1"/>
    <property type="molecule type" value="Genomic_DNA"/>
</dbReference>
<evidence type="ECO:0000256" key="9">
    <source>
        <dbReference type="ARBA" id="ARBA00022723"/>
    </source>
</evidence>
<dbReference type="GO" id="GO:0000781">
    <property type="term" value="C:chromosome, telomeric region"/>
    <property type="evidence" value="ECO:0007669"/>
    <property type="project" value="GOC"/>
</dbReference>
<sequence>MSFGVNTFQKYRDDSGLGHNGVAVSLNYYDGLPESSLLNSLSSNELKLIFKSLMKRDDTTKEKALNELMGLVEHYDHNSFLFDDIMLLCWSQLYAKLCMSELKNIRLVCQQVTLGIITKMRKSVAKYFKDLIPFVLLGTCDTDSAVARLCATGIKTCFNDDEDKVTALYSLFDIPILSLTKAILVTETPQTLTDERYSTPDDADFKYQRVVVSAINLLLAAIERNKAILEDETFNEIMDNENLWKLMSIKNLNSIKTYESLIRLAITLSEEEFLTSHKHVLKLISKKLLKSLSQFNDKNILKVNYICPLILTLFMCLNKYKNGKFWSYDKISKDRLVGFLSTAMKSPTVGFFPTFFRFYTSVESQDILDKELEWWPLIRIGNKNLCNKSFLGRDGAKILKEYWSCRVQLNNSSFSNKNELLIEDIKEVINSTDITNVVEVKQLFRNYLNNTAILHEIDVLLASHGNLTRDIKLKFDNFLNLFFLEATESDVISMLKTLIKAWDNKEGPPESTLFVSNRLIKNGKEHPESLYFFFERLLDLMNEDNHSEISNLFVSYSSIIKVPDEKVISLFGSFIMRVTIISKNVNSVKDILCQIPRIYCEKLCSADESTIKKIFDTIIQSYSGDTNVQFFQSPIINIFTIHRLFEVFVSKGEFSKLVSDINYLDSTCKQYLYAQETFYDHTLNELNDMQFFTLLKEACLVLGVNDEIDANIVKVLLRKIKKSFSKQSSEQYFEVLDILLKHNKDTINVFLPSDPLKLLKEFNPSSLLLCDGNFGANVAFFLSGPTLEDYEKAKPLLHQAMFIDTYLSKNNKTDLDAWIIFLTIMSEIAADYNYLSESPEYIFQDLENTIYKSVERPFSFLSILNLLNNVEAKNNSWLSKLIDFEESNSMVAYYSGMIVRRILINEVDYMNSSDKNFISQELYTFLSKALREKEHGLKLFYATILLATSKDVVMPEALVKVGALLISQIVGISEMELIKGKSKVLLILFSMLAGSINISEPVLPIPKLNMALKTLDNILDSDIAYDEEFIIHRLLIMKFIGAIVSQSNLEQAHSQALKLAERLIADGFSMSLLEETPMKPELQYLATQLHKYCIARNEWECTEEYRSEIETGFMDTMLNSVSVFKNNHCSAQYYIMCEGIFSARKTNEQIKNLDSMIEQFVSMQLCCNIGYMRLLVAILEKTIYEKQQINLIEFELENQKLGKDKTQDDNQEDERSFEEYKIPEILMTSLITNLPSEYLEYENQYRFLNYLWTWYLTVSYFKDVSYNMRELYMDQLKEKDLITQMLDFIVDQIDFDDTTYWKTVEINDISNYEIHNNQLEPFIEAVNDECKKLLVHLMYKIFSASGTLSAKWYMNIKNKSLSSKIDRFVSEFVSPILISNELREVENKKESLTSKDDSLTIKINEKLHEVKASFLIDEQKLEIAFKLPVNYPLENIQVIGISRVGISEQKWKQWIMSTQHVITGMNGSVQDSLELFTKNVGLQFSGFEECAICYSILHAVDRKLPTKTCSTCKNKFHGACLYKWFRSSGNNTCPLCRSEINFRR</sequence>
<evidence type="ECO:0000256" key="16">
    <source>
        <dbReference type="RuleBase" id="RU367090"/>
    </source>
</evidence>
<dbReference type="GO" id="GO:0043023">
    <property type="term" value="F:ribosomal large subunit binding"/>
    <property type="evidence" value="ECO:0007669"/>
    <property type="project" value="EnsemblFungi"/>
</dbReference>
<gene>
    <name evidence="18" type="ORF">AO440_002008</name>
</gene>
<dbReference type="UniPathway" id="UPA00143"/>
<evidence type="ECO:0000313" key="19">
    <source>
        <dbReference type="Proteomes" id="UP000054886"/>
    </source>
</evidence>
<keyword evidence="10" id="KW-0677">Repeat</keyword>
<dbReference type="GO" id="GO:0005634">
    <property type="term" value="C:nucleus"/>
    <property type="evidence" value="ECO:0007669"/>
    <property type="project" value="EnsemblFungi"/>
</dbReference>